<evidence type="ECO:0000259" key="2">
    <source>
        <dbReference type="Pfam" id="PF00535"/>
    </source>
</evidence>
<organism evidence="3 4">
    <name type="scientific">Segatella copri</name>
    <dbReference type="NCBI Taxonomy" id="165179"/>
    <lineage>
        <taxon>Bacteria</taxon>
        <taxon>Pseudomonadati</taxon>
        <taxon>Bacteroidota</taxon>
        <taxon>Bacteroidia</taxon>
        <taxon>Bacteroidales</taxon>
        <taxon>Prevotellaceae</taxon>
        <taxon>Segatella</taxon>
    </lineage>
</organism>
<protein>
    <submittedName>
        <fullName evidence="3">Glycosyltransferase family 2 protein</fullName>
    </submittedName>
</protein>
<sequence>MDRNRLVSVIMPTYNAGKFLADSISSILDQTYPDLELLITDDGSTDPVTLDLLHKIEERDSRVDVLYLDHNHGAGYARNKSIERARGRYIAFCDSDDRWAPDKLEKQIAFMNQKQCALSCASYIIFNLNEQKSVGINIAPPKITFSMMKRDNKIGCLTAIYDTQLLGRKYYMPTLRKRQDWALFLQILKDCKVCYSYPNQPLAVYCRHKHSISSSKISLAKYNIAVYRSILGYGWLKACFYFAFLFLPTYILKLMKRKQDSYCFVKRKG</sequence>
<keyword evidence="1" id="KW-0812">Transmembrane</keyword>
<dbReference type="PANTHER" id="PTHR22916:SF3">
    <property type="entry name" value="UDP-GLCNAC:BETAGAL BETA-1,3-N-ACETYLGLUCOSAMINYLTRANSFERASE-LIKE PROTEIN 1"/>
    <property type="match status" value="1"/>
</dbReference>
<dbReference type="Gene3D" id="3.90.550.10">
    <property type="entry name" value="Spore Coat Polysaccharide Biosynthesis Protein SpsA, Chain A"/>
    <property type="match status" value="1"/>
</dbReference>
<dbReference type="CDD" id="cd00761">
    <property type="entry name" value="Glyco_tranf_GTA_type"/>
    <property type="match status" value="1"/>
</dbReference>
<evidence type="ECO:0000313" key="4">
    <source>
        <dbReference type="Proteomes" id="UP000442105"/>
    </source>
</evidence>
<feature type="domain" description="Glycosyltransferase 2-like" evidence="2">
    <location>
        <begin position="8"/>
        <end position="136"/>
    </location>
</feature>
<reference evidence="4" key="1">
    <citation type="submission" date="2019-09" db="EMBL/GenBank/DDBJ databases">
        <title>Distinct polysaccharide growth profiles of human intestinal Prevotella copri isolates.</title>
        <authorList>
            <person name="Fehlner-Peach H."/>
            <person name="Magnabosco C."/>
            <person name="Raghavan V."/>
            <person name="Scher J.U."/>
            <person name="Tett A."/>
            <person name="Cox L.M."/>
            <person name="Gottsegen C."/>
            <person name="Watters A."/>
            <person name="Wiltshire- Gordon J.D."/>
            <person name="Segata N."/>
            <person name="Bonneau R."/>
            <person name="Littman D.R."/>
        </authorList>
    </citation>
    <scope>NUCLEOTIDE SEQUENCE [LARGE SCALE GENOMIC DNA]</scope>
    <source>
        <strain evidence="4">iAQ1179</strain>
    </source>
</reference>
<accession>A0AA90UG31</accession>
<keyword evidence="1" id="KW-1133">Transmembrane helix</keyword>
<dbReference type="InterPro" id="IPR001173">
    <property type="entry name" value="Glyco_trans_2-like"/>
</dbReference>
<dbReference type="Pfam" id="PF00535">
    <property type="entry name" value="Glycos_transf_2"/>
    <property type="match status" value="1"/>
</dbReference>
<evidence type="ECO:0000313" key="3">
    <source>
        <dbReference type="EMBL" id="MQN13303.1"/>
    </source>
</evidence>
<name>A0AA90UG31_9BACT</name>
<comment type="caution">
    <text evidence="3">The sequence shown here is derived from an EMBL/GenBank/DDBJ whole genome shotgun (WGS) entry which is preliminary data.</text>
</comment>
<feature type="transmembrane region" description="Helical" evidence="1">
    <location>
        <begin position="230"/>
        <end position="252"/>
    </location>
</feature>
<evidence type="ECO:0000256" key="1">
    <source>
        <dbReference type="SAM" id="Phobius"/>
    </source>
</evidence>
<dbReference type="AlphaFoldDB" id="A0AA90UG31"/>
<dbReference type="PANTHER" id="PTHR22916">
    <property type="entry name" value="GLYCOSYLTRANSFERASE"/>
    <property type="match status" value="1"/>
</dbReference>
<dbReference type="Proteomes" id="UP000442105">
    <property type="component" value="Unassembled WGS sequence"/>
</dbReference>
<dbReference type="RefSeq" id="WP_153128889.1">
    <property type="nucleotide sequence ID" value="NZ_VZCW01000286.1"/>
</dbReference>
<dbReference type="EMBL" id="VZCW01000286">
    <property type="protein sequence ID" value="MQN13303.1"/>
    <property type="molecule type" value="Genomic_DNA"/>
</dbReference>
<dbReference type="GO" id="GO:0016758">
    <property type="term" value="F:hexosyltransferase activity"/>
    <property type="evidence" value="ECO:0007669"/>
    <property type="project" value="UniProtKB-ARBA"/>
</dbReference>
<dbReference type="InterPro" id="IPR029044">
    <property type="entry name" value="Nucleotide-diphossugar_trans"/>
</dbReference>
<proteinExistence type="predicted"/>
<dbReference type="SUPFAM" id="SSF53448">
    <property type="entry name" value="Nucleotide-diphospho-sugar transferases"/>
    <property type="match status" value="1"/>
</dbReference>
<gene>
    <name evidence="3" type="ORF">F7D95_10910</name>
</gene>
<keyword evidence="1" id="KW-0472">Membrane</keyword>